<protein>
    <submittedName>
        <fullName evidence="2">Uncharacterized protein</fullName>
    </submittedName>
</protein>
<reference evidence="2" key="1">
    <citation type="submission" date="2023-10" db="EMBL/GenBank/DDBJ databases">
        <title>Genome assembly of Pristionchus species.</title>
        <authorList>
            <person name="Yoshida K."/>
            <person name="Sommer R.J."/>
        </authorList>
    </citation>
    <scope>NUCLEOTIDE SEQUENCE</scope>
    <source>
        <strain evidence="2">RS0144</strain>
    </source>
</reference>
<feature type="non-terminal residue" evidence="2">
    <location>
        <position position="1"/>
    </location>
</feature>
<evidence type="ECO:0000256" key="1">
    <source>
        <dbReference type="SAM" id="Coils"/>
    </source>
</evidence>
<dbReference type="EMBL" id="BTSX01000004">
    <property type="protein sequence ID" value="GMS97836.1"/>
    <property type="molecule type" value="Genomic_DNA"/>
</dbReference>
<keyword evidence="3" id="KW-1185">Reference proteome</keyword>
<name>A0AAV5TU93_9BILA</name>
<organism evidence="2 3">
    <name type="scientific">Pristionchus entomophagus</name>
    <dbReference type="NCBI Taxonomy" id="358040"/>
    <lineage>
        <taxon>Eukaryota</taxon>
        <taxon>Metazoa</taxon>
        <taxon>Ecdysozoa</taxon>
        <taxon>Nematoda</taxon>
        <taxon>Chromadorea</taxon>
        <taxon>Rhabditida</taxon>
        <taxon>Rhabditina</taxon>
        <taxon>Diplogasteromorpha</taxon>
        <taxon>Diplogasteroidea</taxon>
        <taxon>Neodiplogasteridae</taxon>
        <taxon>Pristionchus</taxon>
    </lineage>
</organism>
<gene>
    <name evidence="2" type="ORF">PENTCL1PPCAC_20011</name>
</gene>
<sequence length="178" mass="20471">RPLRECVYGVIESLGIMSKVLAEKETKRALKIKKELGINCSSDRIQDSTELASDLKKIAHFREKASTFFSSDVMGNVILNTLELITLLVESNLNVEKLQSACKSLEKRRHFYMEMDGRRNSPLRECLYGVCESLRIVIEELVEKENEKKRKAQLIKNEPISNAEFQEEHDDLFNTSFA</sequence>
<feature type="coiled-coil region" evidence="1">
    <location>
        <begin position="88"/>
        <end position="158"/>
    </location>
</feature>
<evidence type="ECO:0000313" key="3">
    <source>
        <dbReference type="Proteomes" id="UP001432027"/>
    </source>
</evidence>
<proteinExistence type="predicted"/>
<dbReference type="AlphaFoldDB" id="A0AAV5TU93"/>
<feature type="non-terminal residue" evidence="2">
    <location>
        <position position="178"/>
    </location>
</feature>
<comment type="caution">
    <text evidence="2">The sequence shown here is derived from an EMBL/GenBank/DDBJ whole genome shotgun (WGS) entry which is preliminary data.</text>
</comment>
<accession>A0AAV5TU93</accession>
<dbReference type="Proteomes" id="UP001432027">
    <property type="component" value="Unassembled WGS sequence"/>
</dbReference>
<evidence type="ECO:0000313" key="2">
    <source>
        <dbReference type="EMBL" id="GMS97836.1"/>
    </source>
</evidence>
<keyword evidence="1" id="KW-0175">Coiled coil</keyword>